<reference evidence="8 9" key="1">
    <citation type="submission" date="2018-08" db="EMBL/GenBank/DDBJ databases">
        <title>Genetic Globetrotter - A new plasmid hitch-hiking vast phylogenetic and geographic distances.</title>
        <authorList>
            <person name="Vollmers J."/>
            <person name="Petersen J."/>
        </authorList>
    </citation>
    <scope>NUCLEOTIDE SEQUENCE [LARGE SCALE GENOMIC DNA]</scope>
    <source>
        <strain evidence="8 9">DSM 26383</strain>
    </source>
</reference>
<feature type="transmembrane region" description="Helical" evidence="6">
    <location>
        <begin position="17"/>
        <end position="37"/>
    </location>
</feature>
<dbReference type="KEGG" id="rid:RIdsm_04172"/>
<evidence type="ECO:0000313" key="8">
    <source>
        <dbReference type="EMBL" id="QEW28342.1"/>
    </source>
</evidence>
<evidence type="ECO:0000256" key="3">
    <source>
        <dbReference type="ARBA" id="ARBA00022692"/>
    </source>
</evidence>
<comment type="subcellular location">
    <subcellularLocation>
        <location evidence="1">Membrane</location>
        <topology evidence="1">Multi-pass membrane protein</topology>
    </subcellularLocation>
</comment>
<organism evidence="8 9">
    <name type="scientific">Roseovarius indicus</name>
    <dbReference type="NCBI Taxonomy" id="540747"/>
    <lineage>
        <taxon>Bacteria</taxon>
        <taxon>Pseudomonadati</taxon>
        <taxon>Pseudomonadota</taxon>
        <taxon>Alphaproteobacteria</taxon>
        <taxon>Rhodobacterales</taxon>
        <taxon>Roseobacteraceae</taxon>
        <taxon>Roseovarius</taxon>
    </lineage>
</organism>
<feature type="transmembrane region" description="Helical" evidence="6">
    <location>
        <begin position="197"/>
        <end position="216"/>
    </location>
</feature>
<protein>
    <submittedName>
        <fullName evidence="8">EamA-like transporter family protein</fullName>
    </submittedName>
</protein>
<evidence type="ECO:0000256" key="2">
    <source>
        <dbReference type="ARBA" id="ARBA00007362"/>
    </source>
</evidence>
<evidence type="ECO:0000256" key="4">
    <source>
        <dbReference type="ARBA" id="ARBA00022989"/>
    </source>
</evidence>
<proteinExistence type="inferred from homology"/>
<feature type="transmembrane region" description="Helical" evidence="6">
    <location>
        <begin position="78"/>
        <end position="99"/>
    </location>
</feature>
<keyword evidence="4 6" id="KW-1133">Transmembrane helix</keyword>
<dbReference type="InterPro" id="IPR037185">
    <property type="entry name" value="EmrE-like"/>
</dbReference>
<feature type="transmembrane region" description="Helical" evidence="6">
    <location>
        <begin position="105"/>
        <end position="126"/>
    </location>
</feature>
<feature type="transmembrane region" description="Helical" evidence="6">
    <location>
        <begin position="228"/>
        <end position="251"/>
    </location>
</feature>
<feature type="transmembrane region" description="Helical" evidence="6">
    <location>
        <begin position="138"/>
        <end position="156"/>
    </location>
</feature>
<feature type="transmembrane region" description="Helical" evidence="6">
    <location>
        <begin position="258"/>
        <end position="279"/>
    </location>
</feature>
<dbReference type="SUPFAM" id="SSF103481">
    <property type="entry name" value="Multidrug resistance efflux transporter EmrE"/>
    <property type="match status" value="1"/>
</dbReference>
<accession>A0A5P3AG44</accession>
<evidence type="ECO:0000313" key="9">
    <source>
        <dbReference type="Proteomes" id="UP000325785"/>
    </source>
</evidence>
<feature type="domain" description="EamA" evidence="7">
    <location>
        <begin position="20"/>
        <end position="152"/>
    </location>
</feature>
<dbReference type="PANTHER" id="PTHR32322:SF2">
    <property type="entry name" value="EAMA DOMAIN-CONTAINING PROTEIN"/>
    <property type="match status" value="1"/>
</dbReference>
<name>A0A5P3AG44_9RHOB</name>
<dbReference type="AlphaFoldDB" id="A0A5P3AG44"/>
<dbReference type="PANTHER" id="PTHR32322">
    <property type="entry name" value="INNER MEMBRANE TRANSPORTER"/>
    <property type="match status" value="1"/>
</dbReference>
<feature type="transmembrane region" description="Helical" evidence="6">
    <location>
        <begin position="162"/>
        <end position="185"/>
    </location>
</feature>
<comment type="similarity">
    <text evidence="2">Belongs to the EamA transporter family.</text>
</comment>
<evidence type="ECO:0000256" key="5">
    <source>
        <dbReference type="ARBA" id="ARBA00023136"/>
    </source>
</evidence>
<dbReference type="Pfam" id="PF00892">
    <property type="entry name" value="EamA"/>
    <property type="match status" value="1"/>
</dbReference>
<keyword evidence="5 6" id="KW-0472">Membrane</keyword>
<dbReference type="GO" id="GO:0016020">
    <property type="term" value="C:membrane"/>
    <property type="evidence" value="ECO:0007669"/>
    <property type="project" value="UniProtKB-SubCell"/>
</dbReference>
<gene>
    <name evidence="8" type="ORF">RIdsm_04172</name>
</gene>
<evidence type="ECO:0000256" key="6">
    <source>
        <dbReference type="SAM" id="Phobius"/>
    </source>
</evidence>
<feature type="transmembrane region" description="Helical" evidence="6">
    <location>
        <begin position="285"/>
        <end position="302"/>
    </location>
</feature>
<dbReference type="InterPro" id="IPR000620">
    <property type="entry name" value="EamA_dom"/>
</dbReference>
<evidence type="ECO:0000259" key="7">
    <source>
        <dbReference type="Pfam" id="PF00892"/>
    </source>
</evidence>
<sequence>MVPGRVNDTTATGPGRLLAAGLLILMGMMWGLQFAMLKLTSQGGYSEICVVMIALVLLSLAFLAISHVRGEHIRSLRGVVPFLLITSVLGYVIPLFAALTAAGEISTGLLSLTGCTSPVVAVIIALLLRTERVSPRRVAAVVLGLASVAVILVPQVDAPGFGMAPWILLALVVPVSYGIESIYIARHWPAGMTAMQAVTGETITAAVLVFPIFAVFSGGTLPLSSGWTLAETAIVVFVAAGVVESLIYFYLIRHTGGVFVNFGTFVSLFAGIGWGIVLFGESHSALVWGAVLLLVGSLYLVSREA</sequence>
<dbReference type="EMBL" id="CP031598">
    <property type="protein sequence ID" value="QEW28342.1"/>
    <property type="molecule type" value="Genomic_DNA"/>
</dbReference>
<dbReference type="InterPro" id="IPR050638">
    <property type="entry name" value="AA-Vitamin_Transporters"/>
</dbReference>
<dbReference type="Proteomes" id="UP000325785">
    <property type="component" value="Chromosome"/>
</dbReference>
<evidence type="ECO:0000256" key="1">
    <source>
        <dbReference type="ARBA" id="ARBA00004141"/>
    </source>
</evidence>
<feature type="transmembrane region" description="Helical" evidence="6">
    <location>
        <begin position="43"/>
        <end position="66"/>
    </location>
</feature>
<keyword evidence="3 6" id="KW-0812">Transmembrane</keyword>